<dbReference type="NCBIfam" id="NF041538">
    <property type="entry name" value="PEP_EDSA_1"/>
    <property type="match status" value="1"/>
</dbReference>
<evidence type="ECO:0000256" key="1">
    <source>
        <dbReference type="SAM" id="SignalP"/>
    </source>
</evidence>
<dbReference type="InterPro" id="IPR013424">
    <property type="entry name" value="Ice-binding_C"/>
</dbReference>
<dbReference type="Proteomes" id="UP000256899">
    <property type="component" value="Unassembled WGS sequence"/>
</dbReference>
<keyword evidence="4" id="KW-1185">Reference proteome</keyword>
<gene>
    <name evidence="3" type="ORF">DXX94_12555</name>
</gene>
<evidence type="ECO:0000313" key="4">
    <source>
        <dbReference type="Proteomes" id="UP000256899"/>
    </source>
</evidence>
<feature type="chain" id="PRO_5017669273" evidence="1">
    <location>
        <begin position="28"/>
        <end position="317"/>
    </location>
</feature>
<comment type="caution">
    <text evidence="3">The sequence shown here is derived from an EMBL/GenBank/DDBJ whole genome shotgun (WGS) entry which is preliminary data.</text>
</comment>
<name>A0A3E0U3G6_9GAMM</name>
<evidence type="ECO:0000259" key="2">
    <source>
        <dbReference type="Pfam" id="PF07589"/>
    </source>
</evidence>
<keyword evidence="1" id="KW-0732">Signal</keyword>
<organism evidence="3 4">
    <name type="scientific">Thalassotalea euphylliae</name>
    <dbReference type="NCBI Taxonomy" id="1655234"/>
    <lineage>
        <taxon>Bacteria</taxon>
        <taxon>Pseudomonadati</taxon>
        <taxon>Pseudomonadota</taxon>
        <taxon>Gammaproteobacteria</taxon>
        <taxon>Alteromonadales</taxon>
        <taxon>Colwelliaceae</taxon>
        <taxon>Thalassotalea</taxon>
    </lineage>
</organism>
<sequence length="317" mass="32464">MKKLSKSVLAIASAVALSASFSGSALADSYAFANLNINNLIMSDGNGNALTTSFIDPASGNIQLPNGVNDTQVNNANLGGVFTQETGTPDSAMACIGECAIGGNTFTQVPLGTNFSRSDSLITGAVVDIDGAGAGATANSVAETQLTTNTTSNSQSTVATNTQFFFNLNQASQVQFDFTASGLVEAEQTPDNNVPPSFAQASTAFSIVIREVDTNAIVFSWAPDGFVGANATTTELQDDMAINLTLAATSAGQLASQAIMGSFSAVSTNALLAGVDYTLSINHQTNVVATRDVPEPGMLFALALGLMGFAARKKLQS</sequence>
<dbReference type="NCBIfam" id="TIGR02595">
    <property type="entry name" value="PEP_CTERM"/>
    <property type="match status" value="1"/>
</dbReference>
<feature type="domain" description="Ice-binding protein C-terminal" evidence="2">
    <location>
        <begin position="292"/>
        <end position="314"/>
    </location>
</feature>
<dbReference type="RefSeq" id="WP_116016345.1">
    <property type="nucleotide sequence ID" value="NZ_QUOT01000001.1"/>
</dbReference>
<dbReference type="InterPro" id="IPR048213">
    <property type="entry name" value="EDSA_1-like"/>
</dbReference>
<accession>A0A3E0U3G6</accession>
<protein>
    <submittedName>
        <fullName evidence="3">PEP-CTERM sorting domain-containing protein</fullName>
    </submittedName>
</protein>
<proteinExistence type="predicted"/>
<dbReference type="Pfam" id="PF07589">
    <property type="entry name" value="PEP-CTERM"/>
    <property type="match status" value="1"/>
</dbReference>
<reference evidence="4" key="1">
    <citation type="submission" date="2018-08" db="EMBL/GenBank/DDBJ databases">
        <title>Thalassotalea euphylliae genome.</title>
        <authorList>
            <person name="Summers S."/>
            <person name="Rice S.A."/>
            <person name="Freckelton M.L."/>
            <person name="Nedved B.T."/>
            <person name="Hadfield M.G."/>
        </authorList>
    </citation>
    <scope>NUCLEOTIDE SEQUENCE [LARGE SCALE GENOMIC DNA]</scope>
    <source>
        <strain evidence="4">H3</strain>
    </source>
</reference>
<dbReference type="EMBL" id="QUOT01000001">
    <property type="protein sequence ID" value="REL31478.1"/>
    <property type="molecule type" value="Genomic_DNA"/>
</dbReference>
<evidence type="ECO:0000313" key="3">
    <source>
        <dbReference type="EMBL" id="REL31478.1"/>
    </source>
</evidence>
<feature type="signal peptide" evidence="1">
    <location>
        <begin position="1"/>
        <end position="27"/>
    </location>
</feature>
<dbReference type="AlphaFoldDB" id="A0A3E0U3G6"/>